<proteinExistence type="predicted"/>
<name>A0A8H6UJT5_9EURO</name>
<comment type="caution">
    <text evidence="3">The sequence shown here is derived from an EMBL/GenBank/DDBJ whole genome shotgun (WGS) entry which is preliminary data.</text>
</comment>
<gene>
    <name evidence="2" type="ORF">CNMCM5793_000984</name>
    <name evidence="3" type="ORF">CNMCM6106_001781</name>
</gene>
<dbReference type="EMBL" id="JACBAF010002306">
    <property type="protein sequence ID" value="KAF7157002.1"/>
    <property type="molecule type" value="Genomic_DNA"/>
</dbReference>
<reference evidence="3" key="1">
    <citation type="submission" date="2020-06" db="EMBL/GenBank/DDBJ databases">
        <title>Draft genome sequences of strains closely related to Aspergillus parafelis and Aspergillus hiratsukae.</title>
        <authorList>
            <person name="Dos Santos R.A.C."/>
            <person name="Rivero-Menendez O."/>
            <person name="Steenwyk J.L."/>
            <person name="Mead M.E."/>
            <person name="Goldman G.H."/>
            <person name="Alastruey-Izquierdo A."/>
            <person name="Rokas A."/>
        </authorList>
    </citation>
    <scope>NUCLEOTIDE SEQUENCE</scope>
    <source>
        <strain evidence="2">CNM-CM5793</strain>
        <strain evidence="3">CNM-CM6106</strain>
    </source>
</reference>
<evidence type="ECO:0000313" key="5">
    <source>
        <dbReference type="Proteomes" id="UP000662466"/>
    </source>
</evidence>
<feature type="compositionally biased region" description="Basic residues" evidence="1">
    <location>
        <begin position="144"/>
        <end position="160"/>
    </location>
</feature>
<feature type="region of interest" description="Disordered" evidence="1">
    <location>
        <begin position="137"/>
        <end position="187"/>
    </location>
</feature>
<dbReference type="EMBL" id="JACBAD010002003">
    <property type="protein sequence ID" value="KAF7122874.1"/>
    <property type="molecule type" value="Genomic_DNA"/>
</dbReference>
<protein>
    <submittedName>
        <fullName evidence="3">Uncharacterized protein</fullName>
    </submittedName>
</protein>
<sequence>MDSSSTGALTEYKPQRADGMLNMPGHIHVALINPVTLQIAVHYDLCRLRWDILPLLLLLVLAPGGTTPSITMNIVGGHHTWYFDGGAAGQTTTVSTGTTHLGITSSTTVNIMGGHHTWYFGGGGATVAIETSTVANELRDNPNHKRRRRKRPNKAARRPRLAAEQTNSQDATPPAVKTEDTDEDMIQ</sequence>
<evidence type="ECO:0000313" key="3">
    <source>
        <dbReference type="EMBL" id="KAF7157002.1"/>
    </source>
</evidence>
<accession>A0A8H6UJT5</accession>
<dbReference type="Proteomes" id="UP000662466">
    <property type="component" value="Unassembled WGS sequence"/>
</dbReference>
<dbReference type="AlphaFoldDB" id="A0A8H6UJT5"/>
<organism evidence="3 5">
    <name type="scientific">Aspergillus hiratsukae</name>
    <dbReference type="NCBI Taxonomy" id="1194566"/>
    <lineage>
        <taxon>Eukaryota</taxon>
        <taxon>Fungi</taxon>
        <taxon>Dikarya</taxon>
        <taxon>Ascomycota</taxon>
        <taxon>Pezizomycotina</taxon>
        <taxon>Eurotiomycetes</taxon>
        <taxon>Eurotiomycetidae</taxon>
        <taxon>Eurotiales</taxon>
        <taxon>Aspergillaceae</taxon>
        <taxon>Aspergillus</taxon>
        <taxon>Aspergillus subgen. Fumigati</taxon>
    </lineage>
</organism>
<keyword evidence="4" id="KW-1185">Reference proteome</keyword>
<evidence type="ECO:0000256" key="1">
    <source>
        <dbReference type="SAM" id="MobiDB-lite"/>
    </source>
</evidence>
<evidence type="ECO:0000313" key="2">
    <source>
        <dbReference type="EMBL" id="KAF7122874.1"/>
    </source>
</evidence>
<evidence type="ECO:0000313" key="4">
    <source>
        <dbReference type="Proteomes" id="UP000630445"/>
    </source>
</evidence>
<dbReference type="Proteomes" id="UP000630445">
    <property type="component" value="Unassembled WGS sequence"/>
</dbReference>